<keyword evidence="2" id="KW-0966">Cell projection</keyword>
<reference evidence="2 3" key="1">
    <citation type="submission" date="2014-04" db="EMBL/GenBank/DDBJ databases">
        <title>Genome evolution of avian class.</title>
        <authorList>
            <person name="Zhang G."/>
            <person name="Li C."/>
        </authorList>
    </citation>
    <scope>NUCLEOTIDE SEQUENCE [LARGE SCALE GENOMIC DNA]</scope>
    <source>
        <strain evidence="2">BGI_N325</strain>
    </source>
</reference>
<keyword evidence="2" id="KW-0282">Flagellum</keyword>
<feature type="non-terminal residue" evidence="2">
    <location>
        <position position="1"/>
    </location>
</feature>
<dbReference type="GO" id="GO:0097225">
    <property type="term" value="C:sperm midpiece"/>
    <property type="evidence" value="ECO:0007669"/>
    <property type="project" value="TreeGrafter"/>
</dbReference>
<sequence length="71" mass="8381">HMTEQQKVQKLREEQRAQETEKRRIGRRRQNEIMARINAATIQIPKPPPSHTIKAIEAKNLLKKKREAEVT</sequence>
<keyword evidence="3" id="KW-1185">Reference proteome</keyword>
<feature type="region of interest" description="Disordered" evidence="1">
    <location>
        <begin position="1"/>
        <end position="28"/>
    </location>
</feature>
<dbReference type="AlphaFoldDB" id="A0A091KSL3"/>
<dbReference type="GO" id="GO:0007288">
    <property type="term" value="P:sperm axoneme assembly"/>
    <property type="evidence" value="ECO:0007669"/>
    <property type="project" value="TreeGrafter"/>
</dbReference>
<gene>
    <name evidence="2" type="ORF">N325_04103</name>
</gene>
<protein>
    <submittedName>
        <fullName evidence="2">Sperm flagellar protein 2</fullName>
    </submittedName>
</protein>
<dbReference type="GO" id="GO:0002177">
    <property type="term" value="C:manchette"/>
    <property type="evidence" value="ECO:0007669"/>
    <property type="project" value="TreeGrafter"/>
</dbReference>
<dbReference type="EMBL" id="KK540529">
    <property type="protein sequence ID" value="KFP30739.1"/>
    <property type="molecule type" value="Genomic_DNA"/>
</dbReference>
<dbReference type="PANTHER" id="PTHR14919">
    <property type="entry name" value="KPL2-RELATED"/>
    <property type="match status" value="1"/>
</dbReference>
<dbReference type="PANTHER" id="PTHR14919:SF0">
    <property type="entry name" value="SPERM FLAGELLAR PROTEIN 2"/>
    <property type="match status" value="1"/>
</dbReference>
<organism evidence="2 3">
    <name type="scientific">Colius striatus</name>
    <name type="common">Speckled mousebird</name>
    <dbReference type="NCBI Taxonomy" id="57412"/>
    <lineage>
        <taxon>Eukaryota</taxon>
        <taxon>Metazoa</taxon>
        <taxon>Chordata</taxon>
        <taxon>Craniata</taxon>
        <taxon>Vertebrata</taxon>
        <taxon>Euteleostomi</taxon>
        <taxon>Archelosauria</taxon>
        <taxon>Archosauria</taxon>
        <taxon>Dinosauria</taxon>
        <taxon>Saurischia</taxon>
        <taxon>Theropoda</taxon>
        <taxon>Coelurosauria</taxon>
        <taxon>Aves</taxon>
        <taxon>Neognathae</taxon>
        <taxon>Neoaves</taxon>
        <taxon>Telluraves</taxon>
        <taxon>Coraciimorphae</taxon>
        <taxon>Coliiformes</taxon>
        <taxon>Coliidae</taxon>
        <taxon>Colius</taxon>
    </lineage>
</organism>
<name>A0A091KSL3_COLST</name>
<dbReference type="Proteomes" id="UP000053615">
    <property type="component" value="Unassembled WGS sequence"/>
</dbReference>
<dbReference type="InterPro" id="IPR052634">
    <property type="entry name" value="Sperm_flagellar-bone_growth"/>
</dbReference>
<accession>A0A091KSL3</accession>
<evidence type="ECO:0000256" key="1">
    <source>
        <dbReference type="SAM" id="MobiDB-lite"/>
    </source>
</evidence>
<evidence type="ECO:0000313" key="2">
    <source>
        <dbReference type="EMBL" id="KFP30739.1"/>
    </source>
</evidence>
<feature type="non-terminal residue" evidence="2">
    <location>
        <position position="71"/>
    </location>
</feature>
<keyword evidence="2" id="KW-0969">Cilium</keyword>
<feature type="compositionally biased region" description="Basic and acidic residues" evidence="1">
    <location>
        <begin position="10"/>
        <end position="23"/>
    </location>
</feature>
<proteinExistence type="predicted"/>
<evidence type="ECO:0000313" key="3">
    <source>
        <dbReference type="Proteomes" id="UP000053615"/>
    </source>
</evidence>